<protein>
    <submittedName>
        <fullName evidence="1">Uncharacterized protein</fullName>
    </submittedName>
</protein>
<dbReference type="Proteomes" id="UP000033918">
    <property type="component" value="Unassembled WGS sequence"/>
</dbReference>
<name>A0A0G0UJD1_9BACT</name>
<sequence>MFLFLFICVKISTMAERINFESQKENFLSSLPEELRERWEDASLEDIEKVIETRKELGYEIIKGYHVSDKDLPVGSYLIPGPEAEGKLFYSEDIKNLYGRHGGGFIYIIEGGPDNLAIDKNLGWKVYKGKAKIVDKIPIISKNLEKLGAQFAKCEYR</sequence>
<reference evidence="1 2" key="1">
    <citation type="journal article" date="2015" name="Nature">
        <title>rRNA introns, odd ribosomes, and small enigmatic genomes across a large radiation of phyla.</title>
        <authorList>
            <person name="Brown C.T."/>
            <person name="Hug L.A."/>
            <person name="Thomas B.C."/>
            <person name="Sharon I."/>
            <person name="Castelle C.J."/>
            <person name="Singh A."/>
            <person name="Wilkins M.J."/>
            <person name="Williams K.H."/>
            <person name="Banfield J.F."/>
        </authorList>
    </citation>
    <scope>NUCLEOTIDE SEQUENCE [LARGE SCALE GENOMIC DNA]</scope>
</reference>
<dbReference type="AlphaFoldDB" id="A0A0G0UJD1"/>
<dbReference type="EMBL" id="LCAK01000003">
    <property type="protein sequence ID" value="KKR88884.1"/>
    <property type="molecule type" value="Genomic_DNA"/>
</dbReference>
<accession>A0A0G0UJD1</accession>
<organism evidence="1 2">
    <name type="scientific">Candidatus Wolfebacteria bacterium GW2011_GWB1_41_12</name>
    <dbReference type="NCBI Taxonomy" id="1619006"/>
    <lineage>
        <taxon>Bacteria</taxon>
        <taxon>Candidatus Wolfeibacteriota</taxon>
    </lineage>
</organism>
<proteinExistence type="predicted"/>
<evidence type="ECO:0000313" key="1">
    <source>
        <dbReference type="EMBL" id="KKR88884.1"/>
    </source>
</evidence>
<comment type="caution">
    <text evidence="1">The sequence shown here is derived from an EMBL/GenBank/DDBJ whole genome shotgun (WGS) entry which is preliminary data.</text>
</comment>
<gene>
    <name evidence="1" type="ORF">UU38_C0003G0136</name>
</gene>
<evidence type="ECO:0000313" key="2">
    <source>
        <dbReference type="Proteomes" id="UP000033918"/>
    </source>
</evidence>